<feature type="compositionally biased region" description="Polar residues" evidence="1">
    <location>
        <begin position="266"/>
        <end position="285"/>
    </location>
</feature>
<feature type="compositionally biased region" description="Pro residues" evidence="1">
    <location>
        <begin position="202"/>
        <end position="211"/>
    </location>
</feature>
<dbReference type="RefSeq" id="XP_005089235.1">
    <property type="nucleotide sequence ID" value="XM_005089178.3"/>
</dbReference>
<dbReference type="GeneID" id="101859369"/>
<keyword evidence="3" id="KW-1185">Reference proteome</keyword>
<feature type="region of interest" description="Disordered" evidence="1">
    <location>
        <begin position="201"/>
        <end position="224"/>
    </location>
</feature>
<organism evidence="3 4">
    <name type="scientific">Aplysia californica</name>
    <name type="common">California sea hare</name>
    <dbReference type="NCBI Taxonomy" id="6500"/>
    <lineage>
        <taxon>Eukaryota</taxon>
        <taxon>Metazoa</taxon>
        <taxon>Spiralia</taxon>
        <taxon>Lophotrochozoa</taxon>
        <taxon>Mollusca</taxon>
        <taxon>Gastropoda</taxon>
        <taxon>Heterobranchia</taxon>
        <taxon>Euthyneura</taxon>
        <taxon>Tectipleura</taxon>
        <taxon>Aplysiida</taxon>
        <taxon>Aplysioidea</taxon>
        <taxon>Aplysiidae</taxon>
        <taxon>Aplysia</taxon>
    </lineage>
</organism>
<name>A0ABM0JAJ9_APLCA</name>
<feature type="region of interest" description="Disordered" evidence="1">
    <location>
        <begin position="266"/>
        <end position="356"/>
    </location>
</feature>
<sequence>MGVKRKRKNVTSNESGQRIYRVRTDHCRQTPSRQDASKQDFEKAYKIQVLVPRGHMSMFQKKASKEPDVATYVVQRCQESNSKSNSNSSSKSRNFMNYTICPRCLCKHASFQTGDPSDCNSLQQQSKLAPYSMAFPYSPPTQVQNAAWSNLGAPAEQCPAITWASSQNPPEGTLVPRSSTGAFQNQSIVPFGVAYTDQISPAPGPQFPQPPGLSITGSQQWPHSTVQVPINEQPAGSYGYYSSQPQDSFQKASTVRFSNIVDTTEYPNELATSENHQQYGRSGSSWDYEDTGNFRGPSSAYDSQSIGEQPEAPKYSAGQGNTRNQSYKQSSVIFRKSRSTTTRNCPAKCPRDSRVTQTSSSCQTHDIREGKICSAEKCPQSREPSLIEKRGRCKTLCGKESSRSAQTSDMEFSVVPQTKCRSDCTMASPEHCQNSADFFQEENHFLCFIGMCIWWTGFVAAYFAVFGSLFWFVHLNHMARASVAFCDVFLVFYIILGQHELLISYILK</sequence>
<keyword evidence="2" id="KW-0472">Membrane</keyword>
<accession>A0ABM0JAJ9</accession>
<feature type="compositionally biased region" description="Polar residues" evidence="1">
    <location>
        <begin position="215"/>
        <end position="224"/>
    </location>
</feature>
<gene>
    <name evidence="4" type="primary">LOC101859369</name>
</gene>
<keyword evidence="2" id="KW-1133">Transmembrane helix</keyword>
<protein>
    <submittedName>
        <fullName evidence="4">Uncharacterized protein LOC101859369</fullName>
    </submittedName>
</protein>
<feature type="transmembrane region" description="Helical" evidence="2">
    <location>
        <begin position="445"/>
        <end position="472"/>
    </location>
</feature>
<proteinExistence type="predicted"/>
<evidence type="ECO:0000313" key="4">
    <source>
        <dbReference type="RefSeq" id="XP_005089235.1"/>
    </source>
</evidence>
<keyword evidence="2" id="KW-0812">Transmembrane</keyword>
<reference evidence="4" key="1">
    <citation type="submission" date="2025-08" db="UniProtKB">
        <authorList>
            <consortium name="RefSeq"/>
        </authorList>
    </citation>
    <scope>IDENTIFICATION</scope>
</reference>
<evidence type="ECO:0000256" key="2">
    <source>
        <dbReference type="SAM" id="Phobius"/>
    </source>
</evidence>
<feature type="region of interest" description="Disordered" evidence="1">
    <location>
        <begin position="1"/>
        <end position="39"/>
    </location>
</feature>
<dbReference type="Proteomes" id="UP000694888">
    <property type="component" value="Unplaced"/>
</dbReference>
<evidence type="ECO:0000256" key="1">
    <source>
        <dbReference type="SAM" id="MobiDB-lite"/>
    </source>
</evidence>
<evidence type="ECO:0000313" key="3">
    <source>
        <dbReference type="Proteomes" id="UP000694888"/>
    </source>
</evidence>
<feature type="compositionally biased region" description="Polar residues" evidence="1">
    <location>
        <begin position="318"/>
        <end position="332"/>
    </location>
</feature>